<sequence>MTNPDITALLRAYDDNLRSAAEVRGTDDVQRHGPLWLATYPDRGFVTYADLDGAEGEAVDELIAYAIEWFRDHSTVPFFEWKTRGHDLPADLPDRLVTHGFVAEEVESVMVGEAAGCVADLALPDGVTIRRLDASAPDLVGDIERMMDMQAEVFGQRFGDSAQTAERVRSEGDAFQLWVAEADGQVVTAGRLDVVPGTEFAGVWGGSTRPEWRGRGIYRALTAERARAALTQGVRYLHSDSTEYSRPILERSGLVKITTTTPYIWTRPTG</sequence>
<evidence type="ECO:0000313" key="3">
    <source>
        <dbReference type="Proteomes" id="UP001528912"/>
    </source>
</evidence>
<dbReference type="CDD" id="cd04301">
    <property type="entry name" value="NAT_SF"/>
    <property type="match status" value="1"/>
</dbReference>
<evidence type="ECO:0000313" key="2">
    <source>
        <dbReference type="EMBL" id="MDF8264981.1"/>
    </source>
</evidence>
<name>A0ABT6C8D6_9MICO</name>
<comment type="caution">
    <text evidence="2">The sequence shown here is derived from an EMBL/GenBank/DDBJ whole genome shotgun (WGS) entry which is preliminary data.</text>
</comment>
<dbReference type="Pfam" id="PF00583">
    <property type="entry name" value="Acetyltransf_1"/>
    <property type="match status" value="1"/>
</dbReference>
<proteinExistence type="predicted"/>
<dbReference type="SUPFAM" id="SSF55729">
    <property type="entry name" value="Acyl-CoA N-acyltransferases (Nat)"/>
    <property type="match status" value="1"/>
</dbReference>
<reference evidence="2 3" key="1">
    <citation type="submission" date="2023-03" db="EMBL/GenBank/DDBJ databases">
        <title>YIM 133296 draft genome.</title>
        <authorList>
            <person name="Xiong L."/>
        </authorList>
    </citation>
    <scope>NUCLEOTIDE SEQUENCE [LARGE SCALE GENOMIC DNA]</scope>
    <source>
        <strain evidence="2 3">YIM 133296</strain>
    </source>
</reference>
<dbReference type="InterPro" id="IPR016181">
    <property type="entry name" value="Acyl_CoA_acyltransferase"/>
</dbReference>
<gene>
    <name evidence="2" type="ORF">P4R38_12060</name>
</gene>
<dbReference type="PROSITE" id="PS51186">
    <property type="entry name" value="GNAT"/>
    <property type="match status" value="1"/>
</dbReference>
<dbReference type="RefSeq" id="WP_277192354.1">
    <property type="nucleotide sequence ID" value="NZ_JAROAV010000031.1"/>
</dbReference>
<dbReference type="Proteomes" id="UP001528912">
    <property type="component" value="Unassembled WGS sequence"/>
</dbReference>
<protein>
    <submittedName>
        <fullName evidence="2">GNAT family N-acetyltransferase</fullName>
    </submittedName>
</protein>
<keyword evidence="3" id="KW-1185">Reference proteome</keyword>
<feature type="domain" description="N-acetyltransferase" evidence="1">
    <location>
        <begin position="127"/>
        <end position="270"/>
    </location>
</feature>
<dbReference type="InterPro" id="IPR000182">
    <property type="entry name" value="GNAT_dom"/>
</dbReference>
<dbReference type="EMBL" id="JAROAV010000031">
    <property type="protein sequence ID" value="MDF8264981.1"/>
    <property type="molecule type" value="Genomic_DNA"/>
</dbReference>
<accession>A0ABT6C8D6</accession>
<dbReference type="Gene3D" id="3.40.630.30">
    <property type="match status" value="1"/>
</dbReference>
<evidence type="ECO:0000259" key="1">
    <source>
        <dbReference type="PROSITE" id="PS51186"/>
    </source>
</evidence>
<organism evidence="2 3">
    <name type="scientific">Luteipulveratus flavus</name>
    <dbReference type="NCBI Taxonomy" id="3031728"/>
    <lineage>
        <taxon>Bacteria</taxon>
        <taxon>Bacillati</taxon>
        <taxon>Actinomycetota</taxon>
        <taxon>Actinomycetes</taxon>
        <taxon>Micrococcales</taxon>
        <taxon>Dermacoccaceae</taxon>
        <taxon>Luteipulveratus</taxon>
    </lineage>
</organism>